<keyword evidence="2" id="KW-1185">Reference proteome</keyword>
<organism evidence="1 2">
    <name type="scientific">Phycicoccus flavus</name>
    <dbReference type="NCBI Taxonomy" id="2502783"/>
    <lineage>
        <taxon>Bacteria</taxon>
        <taxon>Bacillati</taxon>
        <taxon>Actinomycetota</taxon>
        <taxon>Actinomycetes</taxon>
        <taxon>Micrococcales</taxon>
        <taxon>Intrasporangiaceae</taxon>
        <taxon>Phycicoccus</taxon>
    </lineage>
</organism>
<proteinExistence type="predicted"/>
<name>A0A8T6R492_9MICO</name>
<dbReference type="InterPro" id="IPR011990">
    <property type="entry name" value="TPR-like_helical_dom_sf"/>
</dbReference>
<dbReference type="RefSeq" id="WP_164896567.1">
    <property type="nucleotide sequence ID" value="NZ_SAYU02000029.1"/>
</dbReference>
<dbReference type="Proteomes" id="UP000287866">
    <property type="component" value="Unassembled WGS sequence"/>
</dbReference>
<comment type="caution">
    <text evidence="1">The sequence shown here is derived from an EMBL/GenBank/DDBJ whole genome shotgun (WGS) entry which is preliminary data.</text>
</comment>
<dbReference type="AlphaFoldDB" id="A0A8T6R492"/>
<evidence type="ECO:0008006" key="3">
    <source>
        <dbReference type="Google" id="ProtNLM"/>
    </source>
</evidence>
<protein>
    <recommendedName>
        <fullName evidence="3">Tetratricopeptide repeat protein</fullName>
    </recommendedName>
</protein>
<dbReference type="Gene3D" id="1.25.40.10">
    <property type="entry name" value="Tetratricopeptide repeat domain"/>
    <property type="match status" value="2"/>
</dbReference>
<evidence type="ECO:0000313" key="2">
    <source>
        <dbReference type="Proteomes" id="UP000287866"/>
    </source>
</evidence>
<gene>
    <name evidence="1" type="ORF">EPD83_010215</name>
</gene>
<accession>A0A8T6R492</accession>
<evidence type="ECO:0000313" key="1">
    <source>
        <dbReference type="EMBL" id="NHA68423.1"/>
    </source>
</evidence>
<dbReference type="SUPFAM" id="SSF48452">
    <property type="entry name" value="TPR-like"/>
    <property type="match status" value="2"/>
</dbReference>
<dbReference type="EMBL" id="SAYU02000029">
    <property type="protein sequence ID" value="NHA68423.1"/>
    <property type="molecule type" value="Genomic_DNA"/>
</dbReference>
<reference evidence="1" key="1">
    <citation type="submission" date="2020-03" db="EMBL/GenBank/DDBJ databases">
        <title>Phycicoccus flavus sp. nov., a novel endophytic actinobacterium isolated from branch of Kandelia candel.</title>
        <authorList>
            <person name="Tuo L."/>
        </authorList>
    </citation>
    <scope>NUCLEOTIDE SEQUENCE</scope>
    <source>
        <strain evidence="1">CMS6Z-2</strain>
    </source>
</reference>
<sequence>MTRWDLVSAEFEDACARADRSPTAPQRLRAREDELALALAHGDAAEEYVARCDLADALAESGDAPRLLEQVGWLRAALEDGDALDRGERLDVLGRVAAALDEVEACPEVPLEAWESLVEDLDHLVRAQDCDPGVVHGARARLAAARGDDVGVDESLARWLLADPQAQVECPACAERERALVLARRDPQAALDLLGPVVSGALACADEPRFSLAVDADLRSRLGDLDGAVGSFRGCWLAIADDPLAARSVARCLRVLVRIGNTDRAVDLLLPRLGWRGGLRTAADRMWFAGTAAWVLRHGRRLGLVPDEVDGRPAADLVDELAGLATGLAGAFDARGGSRAAREDLADAHDDTLVAADPTLPPVRLPGVAADPGPSAPRPRTAAEVLALAARVRQARRSLEPGVETALRGWEAARADVRPLLTTPAEHTAAGSLDRAGAYLLRDLGAERSRLEEAAAATERGDDAEEAAHVRADLAVLAVRTALTTHRRASSQVTAAREAATALAEDAEARGWPETAAAVRRWYAVTTRPSDAPEHLRHAADLYGAAGLAARRALCLLDAAPLVPARGARAVAALVEEAESVAGDHPVVRAQALDVRARMARAAGDTEAAVALHESAVAAAGSADGTRVQALFSYCDLLVERQDWARLEARAADALATAARVRDPVALAVAQRHLGLAWLETGRPVEAAELLEAALPVVRRHVPALAGPAGWALGNAVLGLGAHATARRAFAVAASAFTATGRPREASHAHLRAGLAAAEYGEATEAAEHLDAAVRAARAGAAVDVLLGALCARAGVRASTGDLDAGLADLDAALAETARFAAGLPDAPEEDHDDAFDPEVHEPDVLRQGAHLLAAAGRTDEAVERLLRAESLVGGGHEVVLQAERGAVLADAGRLEEAEPLLRAVLPRLRAAGRLPERVAAAEALTRALDAADRPHEALEVWEAHGV</sequence>